<reference evidence="3 4" key="1">
    <citation type="submission" date="2018-11" db="EMBL/GenBank/DDBJ databases">
        <title>Genomic Encyclopedia of Type Strains, Phase IV (KMG-IV): sequencing the most valuable type-strain genomes for metagenomic binning, comparative biology and taxonomic classification.</title>
        <authorList>
            <person name="Goeker M."/>
        </authorList>
    </citation>
    <scope>NUCLEOTIDE SEQUENCE [LARGE SCALE GENOMIC DNA]</scope>
    <source>
        <strain evidence="3 4">DSM 5900</strain>
    </source>
</reference>
<protein>
    <submittedName>
        <fullName evidence="3">Uncharacterized protein</fullName>
    </submittedName>
</protein>
<evidence type="ECO:0000256" key="1">
    <source>
        <dbReference type="SAM" id="MobiDB-lite"/>
    </source>
</evidence>
<gene>
    <name evidence="3" type="ORF">EDC65_0391</name>
</gene>
<proteinExistence type="predicted"/>
<evidence type="ECO:0000313" key="4">
    <source>
        <dbReference type="Proteomes" id="UP000278222"/>
    </source>
</evidence>
<feature type="region of interest" description="Disordered" evidence="1">
    <location>
        <begin position="240"/>
        <end position="261"/>
    </location>
</feature>
<dbReference type="AlphaFoldDB" id="A0A3N1MBW0"/>
<comment type="caution">
    <text evidence="3">The sequence shown here is derived from an EMBL/GenBank/DDBJ whole genome shotgun (WGS) entry which is preliminary data.</text>
</comment>
<keyword evidence="2" id="KW-0732">Signal</keyword>
<feature type="chain" id="PRO_5018287714" evidence="2">
    <location>
        <begin position="27"/>
        <end position="339"/>
    </location>
</feature>
<dbReference type="RefSeq" id="WP_142235744.1">
    <property type="nucleotide sequence ID" value="NZ_AP019700.1"/>
</dbReference>
<keyword evidence="4" id="KW-1185">Reference proteome</keyword>
<feature type="signal peptide" evidence="2">
    <location>
        <begin position="1"/>
        <end position="26"/>
    </location>
</feature>
<dbReference type="OrthoDB" id="7307529at2"/>
<dbReference type="Proteomes" id="UP000278222">
    <property type="component" value="Unassembled WGS sequence"/>
</dbReference>
<organism evidence="3 4">
    <name type="scientific">Stella humosa</name>
    <dbReference type="NCBI Taxonomy" id="94"/>
    <lineage>
        <taxon>Bacteria</taxon>
        <taxon>Pseudomonadati</taxon>
        <taxon>Pseudomonadota</taxon>
        <taxon>Alphaproteobacteria</taxon>
        <taxon>Rhodospirillales</taxon>
        <taxon>Stellaceae</taxon>
        <taxon>Stella</taxon>
    </lineage>
</organism>
<evidence type="ECO:0000313" key="3">
    <source>
        <dbReference type="EMBL" id="ROQ01213.1"/>
    </source>
</evidence>
<accession>A0A3N1MBW0</accession>
<sequence length="339" mass="35064">MSPILKRGAFAASMLLAMLPATSGSAGELPAVGEVHRATLVLLGRSVPLPPGDWTVIGQGHGPVAGPSPGAYGAIGGVMLVQQRGGIVEGIVLAHANLLPVENGWGPASECNRVGAVYATGVRQRARNLACAYVVMSPASGGTVAHLPAWASGRAEASRRAWQIPGALAIAGVRVSDRRDAVDVRYVWPAASTPERATQPMVQRAATATEPGSMRLRARALAPWVGRALDEIEGRLEDPLGPTATLSWPGAPPPAADPPAGTSRWQRRLGQAVTSRGIQASLTMGVGFIVTGNVYTAGLLAAWHSLTDGVGSHLVEFGWEWEGARPAMDFVADGVRAAG</sequence>
<evidence type="ECO:0000256" key="2">
    <source>
        <dbReference type="SAM" id="SignalP"/>
    </source>
</evidence>
<name>A0A3N1MBW0_9PROT</name>
<dbReference type="EMBL" id="RJKX01000011">
    <property type="protein sequence ID" value="ROQ01213.1"/>
    <property type="molecule type" value="Genomic_DNA"/>
</dbReference>